<organism evidence="2 3">
    <name type="scientific">Streptomyces fructofermentans</name>
    <dbReference type="NCBI Taxonomy" id="152141"/>
    <lineage>
        <taxon>Bacteria</taxon>
        <taxon>Bacillati</taxon>
        <taxon>Actinomycetota</taxon>
        <taxon>Actinomycetes</taxon>
        <taxon>Kitasatosporales</taxon>
        <taxon>Streptomycetaceae</taxon>
        <taxon>Streptomyces</taxon>
    </lineage>
</organism>
<name>A0A918K5F0_9ACTN</name>
<dbReference type="EMBL" id="BMWD01000004">
    <property type="protein sequence ID" value="GGX50168.1"/>
    <property type="molecule type" value="Genomic_DNA"/>
</dbReference>
<keyword evidence="3" id="KW-1185">Reference proteome</keyword>
<evidence type="ECO:0000259" key="1">
    <source>
        <dbReference type="Pfam" id="PF12728"/>
    </source>
</evidence>
<dbReference type="InterPro" id="IPR041657">
    <property type="entry name" value="HTH_17"/>
</dbReference>
<dbReference type="InterPro" id="IPR010093">
    <property type="entry name" value="SinI_DNA-bd"/>
</dbReference>
<accession>A0A918K5F0</accession>
<proteinExistence type="predicted"/>
<dbReference type="Proteomes" id="UP000645555">
    <property type="component" value="Unassembled WGS sequence"/>
</dbReference>
<evidence type="ECO:0000313" key="2">
    <source>
        <dbReference type="EMBL" id="GGX50168.1"/>
    </source>
</evidence>
<comment type="caution">
    <text evidence="2">The sequence shown here is derived from an EMBL/GenBank/DDBJ whole genome shotgun (WGS) entry which is preliminary data.</text>
</comment>
<sequence>MPLSADESRLRGMYAQLVEVSVSASVTEAAVPTLPRLCSVEVAAELLGIGRTATYDEIRLGRLRTVRRGRRRLVPVEWIDEYVELLKHEADTAA</sequence>
<dbReference type="AlphaFoldDB" id="A0A918K5F0"/>
<dbReference type="Pfam" id="PF12728">
    <property type="entry name" value="HTH_17"/>
    <property type="match status" value="1"/>
</dbReference>
<reference evidence="2" key="1">
    <citation type="journal article" date="2014" name="Int. J. Syst. Evol. Microbiol.">
        <title>Complete genome sequence of Corynebacterium casei LMG S-19264T (=DSM 44701T), isolated from a smear-ripened cheese.</title>
        <authorList>
            <consortium name="US DOE Joint Genome Institute (JGI-PGF)"/>
            <person name="Walter F."/>
            <person name="Albersmeier A."/>
            <person name="Kalinowski J."/>
            <person name="Ruckert C."/>
        </authorList>
    </citation>
    <scope>NUCLEOTIDE SEQUENCE</scope>
    <source>
        <strain evidence="2">JCM 4956</strain>
    </source>
</reference>
<protein>
    <recommendedName>
        <fullName evidence="1">Helix-turn-helix domain-containing protein</fullName>
    </recommendedName>
</protein>
<reference evidence="2" key="2">
    <citation type="submission" date="2020-09" db="EMBL/GenBank/DDBJ databases">
        <authorList>
            <person name="Sun Q."/>
            <person name="Ohkuma M."/>
        </authorList>
    </citation>
    <scope>NUCLEOTIDE SEQUENCE</scope>
    <source>
        <strain evidence="2">JCM 4956</strain>
    </source>
</reference>
<feature type="domain" description="Helix-turn-helix" evidence="1">
    <location>
        <begin position="38"/>
        <end position="84"/>
    </location>
</feature>
<dbReference type="GO" id="GO:0003677">
    <property type="term" value="F:DNA binding"/>
    <property type="evidence" value="ECO:0007669"/>
    <property type="project" value="InterPro"/>
</dbReference>
<dbReference type="NCBIfam" id="TIGR01764">
    <property type="entry name" value="excise"/>
    <property type="match status" value="1"/>
</dbReference>
<evidence type="ECO:0000313" key="3">
    <source>
        <dbReference type="Proteomes" id="UP000645555"/>
    </source>
</evidence>
<gene>
    <name evidence="2" type="ORF">GCM10010515_16850</name>
</gene>